<dbReference type="Pfam" id="PF00582">
    <property type="entry name" value="Usp"/>
    <property type="match status" value="1"/>
</dbReference>
<dbReference type="Gene3D" id="3.40.50.620">
    <property type="entry name" value="HUPs"/>
    <property type="match status" value="1"/>
</dbReference>
<feature type="domain" description="UspA" evidence="2">
    <location>
        <begin position="32"/>
        <end position="165"/>
    </location>
</feature>
<dbReference type="EMBL" id="DTHO01000075">
    <property type="protein sequence ID" value="HGH00211.1"/>
    <property type="molecule type" value="Genomic_DNA"/>
</dbReference>
<dbReference type="CDD" id="cd00293">
    <property type="entry name" value="USP-like"/>
    <property type="match status" value="1"/>
</dbReference>
<dbReference type="SUPFAM" id="SSF52402">
    <property type="entry name" value="Adenine nucleotide alpha hydrolases-like"/>
    <property type="match status" value="1"/>
</dbReference>
<reference evidence="3" key="1">
    <citation type="journal article" date="2020" name="mSystems">
        <title>Genome- and Community-Level Interaction Insights into Carbon Utilization and Element Cycling Functions of Hydrothermarchaeota in Hydrothermal Sediment.</title>
        <authorList>
            <person name="Zhou Z."/>
            <person name="Liu Y."/>
            <person name="Xu W."/>
            <person name="Pan J."/>
            <person name="Luo Z.H."/>
            <person name="Li M."/>
        </authorList>
    </citation>
    <scope>NUCLEOTIDE SEQUENCE [LARGE SCALE GENOMIC DNA]</scope>
    <source>
        <strain evidence="3">SpSt-788</strain>
    </source>
</reference>
<comment type="similarity">
    <text evidence="1">Belongs to the universal stress protein A family.</text>
</comment>
<dbReference type="InterPro" id="IPR014729">
    <property type="entry name" value="Rossmann-like_a/b/a_fold"/>
</dbReference>
<organism evidence="3">
    <name type="scientific">Thermodesulfovibrio aggregans</name>
    <dbReference type="NCBI Taxonomy" id="86166"/>
    <lineage>
        <taxon>Bacteria</taxon>
        <taxon>Pseudomonadati</taxon>
        <taxon>Nitrospirota</taxon>
        <taxon>Thermodesulfovibrionia</taxon>
        <taxon>Thermodesulfovibrionales</taxon>
        <taxon>Thermodesulfovibrionaceae</taxon>
        <taxon>Thermodesulfovibrio</taxon>
    </lineage>
</organism>
<comment type="caution">
    <text evidence="3">The sequence shown here is derived from an EMBL/GenBank/DDBJ whole genome shotgun (WGS) entry which is preliminary data.</text>
</comment>
<evidence type="ECO:0000313" key="3">
    <source>
        <dbReference type="EMBL" id="HGH00211.1"/>
    </source>
</evidence>
<dbReference type="AlphaFoldDB" id="A0A7C4EPV4"/>
<evidence type="ECO:0000259" key="2">
    <source>
        <dbReference type="Pfam" id="PF00582"/>
    </source>
</evidence>
<dbReference type="PANTHER" id="PTHR46268">
    <property type="entry name" value="STRESS RESPONSE PROTEIN NHAX"/>
    <property type="match status" value="1"/>
</dbReference>
<dbReference type="PRINTS" id="PR01438">
    <property type="entry name" value="UNVRSLSTRESS"/>
</dbReference>
<evidence type="ECO:0000256" key="1">
    <source>
        <dbReference type="ARBA" id="ARBA00008791"/>
    </source>
</evidence>
<protein>
    <submittedName>
        <fullName evidence="3">Universal stress protein</fullName>
    </submittedName>
</protein>
<gene>
    <name evidence="3" type="ORF">ENV75_07190</name>
</gene>
<dbReference type="InterPro" id="IPR006015">
    <property type="entry name" value="Universal_stress_UspA"/>
</dbReference>
<sequence length="167" mass="18416">MEGCKQGDHGKHNRARNNECLMSCACSSMKGYRKVLIAVNGSMNVLEEGLRIARDEGCWVTVLKVIPPNEGDLHLTGIKNIEDIFMSGVGKSISQIRNIASSNRTLIKIKIEEGDISKKIIEVAEEEQCDLIIVGSKKRKGIKRLFGENVLKKVINNSPCPVLVVGR</sequence>
<proteinExistence type="inferred from homology"/>
<accession>A0A7C4EPV4</accession>
<dbReference type="InterPro" id="IPR006016">
    <property type="entry name" value="UspA"/>
</dbReference>
<dbReference type="PANTHER" id="PTHR46268:SF6">
    <property type="entry name" value="UNIVERSAL STRESS PROTEIN UP12"/>
    <property type="match status" value="1"/>
</dbReference>
<name>A0A7C4EPV4_9BACT</name>